<keyword evidence="2" id="KW-1185">Reference proteome</keyword>
<name>A0ABD1Q646_9LAMI</name>
<dbReference type="Proteomes" id="UP001604336">
    <property type="component" value="Unassembled WGS sequence"/>
</dbReference>
<reference evidence="2" key="1">
    <citation type="submission" date="2024-07" db="EMBL/GenBank/DDBJ databases">
        <title>Two chromosome-level genome assemblies of Korean endemic species Abeliophyllum distichum and Forsythia ovata (Oleaceae).</title>
        <authorList>
            <person name="Jang H."/>
        </authorList>
    </citation>
    <scope>NUCLEOTIDE SEQUENCE [LARGE SCALE GENOMIC DNA]</scope>
</reference>
<accession>A0ABD1Q646</accession>
<organism evidence="1 2">
    <name type="scientific">Abeliophyllum distichum</name>
    <dbReference type="NCBI Taxonomy" id="126358"/>
    <lineage>
        <taxon>Eukaryota</taxon>
        <taxon>Viridiplantae</taxon>
        <taxon>Streptophyta</taxon>
        <taxon>Embryophyta</taxon>
        <taxon>Tracheophyta</taxon>
        <taxon>Spermatophyta</taxon>
        <taxon>Magnoliopsida</taxon>
        <taxon>eudicotyledons</taxon>
        <taxon>Gunneridae</taxon>
        <taxon>Pentapetalae</taxon>
        <taxon>asterids</taxon>
        <taxon>lamiids</taxon>
        <taxon>Lamiales</taxon>
        <taxon>Oleaceae</taxon>
        <taxon>Forsythieae</taxon>
        <taxon>Abeliophyllum</taxon>
    </lineage>
</organism>
<dbReference type="EMBL" id="JBFOLK010000012">
    <property type="protein sequence ID" value="KAL2471657.1"/>
    <property type="molecule type" value="Genomic_DNA"/>
</dbReference>
<proteinExistence type="predicted"/>
<dbReference type="AlphaFoldDB" id="A0ABD1Q646"/>
<evidence type="ECO:0000313" key="2">
    <source>
        <dbReference type="Proteomes" id="UP001604336"/>
    </source>
</evidence>
<evidence type="ECO:0000313" key="1">
    <source>
        <dbReference type="EMBL" id="KAL2471657.1"/>
    </source>
</evidence>
<gene>
    <name evidence="1" type="ORF">Adt_39793</name>
</gene>
<comment type="caution">
    <text evidence="1">The sequence shown here is derived from an EMBL/GenBank/DDBJ whole genome shotgun (WGS) entry which is preliminary data.</text>
</comment>
<protein>
    <submittedName>
        <fullName evidence="1">Uncharacterized protein</fullName>
    </submittedName>
</protein>
<sequence length="108" mass="12646">MSIRRKLEKAIPVLLAHLEKAKECVIGSVNESNKEDPLVLRIQEIENELEGIRDYVWKISNWEKSVLEQDLDDDVFEDRKSDKTSDKLDQIKPLILKELICKFDLHIT</sequence>